<evidence type="ECO:0000256" key="1">
    <source>
        <dbReference type="PROSITE-ProRule" id="PRU00339"/>
    </source>
</evidence>
<evidence type="ECO:0000313" key="5">
    <source>
        <dbReference type="Proteomes" id="UP000317648"/>
    </source>
</evidence>
<keyword evidence="1" id="KW-0802">TPR repeat</keyword>
<feature type="repeat" description="TPR" evidence="1">
    <location>
        <begin position="344"/>
        <end position="377"/>
    </location>
</feature>
<reference evidence="4 5" key="1">
    <citation type="submission" date="2019-02" db="EMBL/GenBank/DDBJ databases">
        <title>Deep-cultivation of Planctomycetes and their phenomic and genomic characterization uncovers novel biology.</title>
        <authorList>
            <person name="Wiegand S."/>
            <person name="Jogler M."/>
            <person name="Boedeker C."/>
            <person name="Pinto D."/>
            <person name="Vollmers J."/>
            <person name="Rivas-Marin E."/>
            <person name="Kohn T."/>
            <person name="Peeters S.H."/>
            <person name="Heuer A."/>
            <person name="Rast P."/>
            <person name="Oberbeckmann S."/>
            <person name="Bunk B."/>
            <person name="Jeske O."/>
            <person name="Meyerdierks A."/>
            <person name="Storesund J.E."/>
            <person name="Kallscheuer N."/>
            <person name="Luecker S."/>
            <person name="Lage O.M."/>
            <person name="Pohl T."/>
            <person name="Merkel B.J."/>
            <person name="Hornburger P."/>
            <person name="Mueller R.-W."/>
            <person name="Bruemmer F."/>
            <person name="Labrenz M."/>
            <person name="Spormann A.M."/>
            <person name="Op den Camp H."/>
            <person name="Overmann J."/>
            <person name="Amann R."/>
            <person name="Jetten M.S.M."/>
            <person name="Mascher T."/>
            <person name="Medema M.H."/>
            <person name="Devos D.P."/>
            <person name="Kaster A.-K."/>
            <person name="Ovreas L."/>
            <person name="Rohde M."/>
            <person name="Galperin M.Y."/>
            <person name="Jogler C."/>
        </authorList>
    </citation>
    <scope>NUCLEOTIDE SEQUENCE [LARGE SCALE GENOMIC DNA]</scope>
    <source>
        <strain evidence="4 5">Pla85_3_4</strain>
    </source>
</reference>
<dbReference type="PROSITE" id="PS50005">
    <property type="entry name" value="TPR"/>
    <property type="match status" value="1"/>
</dbReference>
<keyword evidence="3" id="KW-0732">Signal</keyword>
<keyword evidence="5" id="KW-1185">Reference proteome</keyword>
<dbReference type="EMBL" id="CP036433">
    <property type="protein sequence ID" value="QDU95346.1"/>
    <property type="molecule type" value="Genomic_DNA"/>
</dbReference>
<organism evidence="4 5">
    <name type="scientific">Lignipirellula cremea</name>
    <dbReference type="NCBI Taxonomy" id="2528010"/>
    <lineage>
        <taxon>Bacteria</taxon>
        <taxon>Pseudomonadati</taxon>
        <taxon>Planctomycetota</taxon>
        <taxon>Planctomycetia</taxon>
        <taxon>Pirellulales</taxon>
        <taxon>Pirellulaceae</taxon>
        <taxon>Lignipirellula</taxon>
    </lineage>
</organism>
<name>A0A518DU37_9BACT</name>
<feature type="chain" id="PRO_5021745960" evidence="3">
    <location>
        <begin position="21"/>
        <end position="418"/>
    </location>
</feature>
<dbReference type="SMART" id="SM00028">
    <property type="entry name" value="TPR"/>
    <property type="match status" value="2"/>
</dbReference>
<feature type="region of interest" description="Disordered" evidence="2">
    <location>
        <begin position="29"/>
        <end position="65"/>
    </location>
</feature>
<dbReference type="Proteomes" id="UP000317648">
    <property type="component" value="Chromosome"/>
</dbReference>
<dbReference type="InterPro" id="IPR019734">
    <property type="entry name" value="TPR_rpt"/>
</dbReference>
<evidence type="ECO:0000256" key="3">
    <source>
        <dbReference type="SAM" id="SignalP"/>
    </source>
</evidence>
<evidence type="ECO:0000313" key="4">
    <source>
        <dbReference type="EMBL" id="QDU95346.1"/>
    </source>
</evidence>
<dbReference type="Gene3D" id="1.25.40.10">
    <property type="entry name" value="Tetratricopeptide repeat domain"/>
    <property type="match status" value="1"/>
</dbReference>
<sequence length="418" mass="45250" precursor="true">MLKKFTFALAATVCGLSYVAAQDLESLPPTPPAALQDAEPEMAAPTPPTATIEDSGDSRYSAGGYSESFQNQGGSSYSGSSGSYSSGNSGSYSSGNCASCQAAHGGASGSASGGSSGYASGGSSGYASGGSSGYASGGSSGYASGGASSTWYDPYYYGYYGNFYPNYGNFPQRGLPRGYNYFRRWQNLESPGSMTSLPYPYFYQAHFAAHPEQYFYPYNYYPVYYYYPEPSSYYYYQYPTAPVIVTQPYAPLTKNEVEADLEVAPTDQKFTALQVARAASRQAHKAGYRFVSTDGFEPELPQAAAEEASAQLMFANGFHAYWRQDYEGALKELKQAIAANRNDARAWYYQGLSELALGDENAAVNSFGQAVQLHVDHPEQATAINRVLERVQGDIRLELHRARQQAVLKRTAQPDLEG</sequence>
<dbReference type="InterPro" id="IPR011990">
    <property type="entry name" value="TPR-like_helical_dom_sf"/>
</dbReference>
<dbReference type="AlphaFoldDB" id="A0A518DU37"/>
<gene>
    <name evidence="4" type="ORF">Pla8534_31610</name>
</gene>
<evidence type="ECO:0000256" key="2">
    <source>
        <dbReference type="SAM" id="MobiDB-lite"/>
    </source>
</evidence>
<dbReference type="RefSeq" id="WP_197443319.1">
    <property type="nucleotide sequence ID" value="NZ_CP036433.1"/>
</dbReference>
<protein>
    <submittedName>
        <fullName evidence="4">Uncharacterized protein</fullName>
    </submittedName>
</protein>
<feature type="signal peptide" evidence="3">
    <location>
        <begin position="1"/>
        <end position="20"/>
    </location>
</feature>
<dbReference type="KEGG" id="lcre:Pla8534_31610"/>
<dbReference type="SUPFAM" id="SSF48452">
    <property type="entry name" value="TPR-like"/>
    <property type="match status" value="1"/>
</dbReference>
<proteinExistence type="predicted"/>
<accession>A0A518DU37</accession>